<dbReference type="InterPro" id="IPR051122">
    <property type="entry name" value="SDR_DHRS6-like"/>
</dbReference>
<sequence length="253" mass="26521">MMGRVNGKVALVTGGGSGLGAADCEALAAEGATVVVTDVRQETARATADRIGEGAVALALDVASEDDWQRVMGEIEQRFGRLDILVNNAGVVLNADVEGTTLEQYRWVNSVMSDGVFLGCKHAIPLMNRNDGGSIINMSSTGALLGYPIFFAYSAAKGAVRAMTKSVAVMCQEKGYKIRCNSVHPGAIETPMVQAAEGRVGQVKDIPDGVLPPGTPGHPRDVAAMIVFLASDESRFVNGAELVVDNGVTIRPF</sequence>
<dbReference type="InterPro" id="IPR020904">
    <property type="entry name" value="Sc_DH/Rdtase_CS"/>
</dbReference>
<accession>A0ABX0XHU0</accession>
<dbReference type="Pfam" id="PF13561">
    <property type="entry name" value="adh_short_C2"/>
    <property type="match status" value="1"/>
</dbReference>
<evidence type="ECO:0000313" key="3">
    <source>
        <dbReference type="EMBL" id="NJC32906.1"/>
    </source>
</evidence>
<protein>
    <submittedName>
        <fullName evidence="3">3(Or 17)beta-hydroxysteroid dehydrogenase</fullName>
        <ecNumber evidence="3">1.1.1.51</ecNumber>
    </submittedName>
</protein>
<organism evidence="3 4">
    <name type="scientific">Sphingomonas jejuensis</name>
    <dbReference type="NCBI Taxonomy" id="904715"/>
    <lineage>
        <taxon>Bacteria</taxon>
        <taxon>Pseudomonadati</taxon>
        <taxon>Pseudomonadota</taxon>
        <taxon>Alphaproteobacteria</taxon>
        <taxon>Sphingomonadales</taxon>
        <taxon>Sphingomonadaceae</taxon>
        <taxon>Sphingomonas</taxon>
    </lineage>
</organism>
<dbReference type="PRINTS" id="PR00080">
    <property type="entry name" value="SDRFAMILY"/>
</dbReference>
<gene>
    <name evidence="3" type="ORF">GGR88_000380</name>
</gene>
<dbReference type="InterPro" id="IPR036291">
    <property type="entry name" value="NAD(P)-bd_dom_sf"/>
</dbReference>
<comment type="caution">
    <text evidence="3">The sequence shown here is derived from an EMBL/GenBank/DDBJ whole genome shotgun (WGS) entry which is preliminary data.</text>
</comment>
<name>A0ABX0XHU0_9SPHN</name>
<dbReference type="PRINTS" id="PR00081">
    <property type="entry name" value="GDHRDH"/>
</dbReference>
<evidence type="ECO:0000256" key="1">
    <source>
        <dbReference type="ARBA" id="ARBA00006484"/>
    </source>
</evidence>
<dbReference type="InterPro" id="IPR002347">
    <property type="entry name" value="SDR_fam"/>
</dbReference>
<dbReference type="SUPFAM" id="SSF51735">
    <property type="entry name" value="NAD(P)-binding Rossmann-fold domains"/>
    <property type="match status" value="1"/>
</dbReference>
<dbReference type="EC" id="1.1.1.51" evidence="3"/>
<keyword evidence="2 3" id="KW-0560">Oxidoreductase</keyword>
<evidence type="ECO:0000256" key="2">
    <source>
        <dbReference type="ARBA" id="ARBA00023002"/>
    </source>
</evidence>
<dbReference type="PANTHER" id="PTHR43477:SF1">
    <property type="entry name" value="DIHYDROANTICAPSIN 7-DEHYDROGENASE"/>
    <property type="match status" value="1"/>
</dbReference>
<evidence type="ECO:0000313" key="4">
    <source>
        <dbReference type="Proteomes" id="UP000734218"/>
    </source>
</evidence>
<reference evidence="3 4" key="1">
    <citation type="submission" date="2020-03" db="EMBL/GenBank/DDBJ databases">
        <title>Genomic Encyclopedia of Type Strains, Phase IV (KMG-IV): sequencing the most valuable type-strain genomes for metagenomic binning, comparative biology and taxonomic classification.</title>
        <authorList>
            <person name="Goeker M."/>
        </authorList>
    </citation>
    <scope>NUCLEOTIDE SEQUENCE [LARGE SCALE GENOMIC DNA]</scope>
    <source>
        <strain evidence="3 4">DSM 27651</strain>
    </source>
</reference>
<dbReference type="Gene3D" id="3.40.50.720">
    <property type="entry name" value="NAD(P)-binding Rossmann-like Domain"/>
    <property type="match status" value="1"/>
</dbReference>
<dbReference type="EMBL" id="JAATJE010000001">
    <property type="protein sequence ID" value="NJC32906.1"/>
    <property type="molecule type" value="Genomic_DNA"/>
</dbReference>
<proteinExistence type="inferred from homology"/>
<comment type="similarity">
    <text evidence="1">Belongs to the short-chain dehydrogenases/reductases (SDR) family.</text>
</comment>
<dbReference type="GO" id="GO:0016491">
    <property type="term" value="F:oxidoreductase activity"/>
    <property type="evidence" value="ECO:0007669"/>
    <property type="project" value="UniProtKB-KW"/>
</dbReference>
<keyword evidence="4" id="KW-1185">Reference proteome</keyword>
<dbReference type="PROSITE" id="PS00061">
    <property type="entry name" value="ADH_SHORT"/>
    <property type="match status" value="1"/>
</dbReference>
<dbReference type="PANTHER" id="PTHR43477">
    <property type="entry name" value="DIHYDROANTICAPSIN 7-DEHYDROGENASE"/>
    <property type="match status" value="1"/>
</dbReference>
<dbReference type="Proteomes" id="UP000734218">
    <property type="component" value="Unassembled WGS sequence"/>
</dbReference>